<dbReference type="InterPro" id="IPR020449">
    <property type="entry name" value="Tscrpt_reg_AraC-type_HTH"/>
</dbReference>
<dbReference type="SUPFAM" id="SSF46689">
    <property type="entry name" value="Homeodomain-like"/>
    <property type="match status" value="1"/>
</dbReference>
<dbReference type="SMART" id="SM00342">
    <property type="entry name" value="HTH_ARAC"/>
    <property type="match status" value="1"/>
</dbReference>
<feature type="transmembrane region" description="Helical" evidence="4">
    <location>
        <begin position="63"/>
        <end position="82"/>
    </location>
</feature>
<gene>
    <name evidence="6" type="ORF">DX873_09940</name>
</gene>
<dbReference type="PANTHER" id="PTHR43280">
    <property type="entry name" value="ARAC-FAMILY TRANSCRIPTIONAL REGULATOR"/>
    <property type="match status" value="1"/>
</dbReference>
<feature type="transmembrane region" description="Helical" evidence="4">
    <location>
        <begin position="6"/>
        <end position="25"/>
    </location>
</feature>
<dbReference type="Gene3D" id="1.10.10.60">
    <property type="entry name" value="Homeodomain-like"/>
    <property type="match status" value="1"/>
</dbReference>
<keyword evidence="4" id="KW-0472">Membrane</keyword>
<feature type="transmembrane region" description="Helical" evidence="4">
    <location>
        <begin position="98"/>
        <end position="117"/>
    </location>
</feature>
<dbReference type="EMBL" id="QTJX01000002">
    <property type="protein sequence ID" value="RDY59679.1"/>
    <property type="molecule type" value="Genomic_DNA"/>
</dbReference>
<comment type="caution">
    <text evidence="6">The sequence shown here is derived from an EMBL/GenBank/DDBJ whole genome shotgun (WGS) entry which is preliminary data.</text>
</comment>
<evidence type="ECO:0000256" key="1">
    <source>
        <dbReference type="ARBA" id="ARBA00023015"/>
    </source>
</evidence>
<keyword evidence="4" id="KW-0812">Transmembrane</keyword>
<dbReference type="AlphaFoldDB" id="A0A371JQ87"/>
<feature type="transmembrane region" description="Helical" evidence="4">
    <location>
        <begin position="161"/>
        <end position="178"/>
    </location>
</feature>
<protein>
    <submittedName>
        <fullName evidence="6">AraC family transcriptional regulator</fullName>
    </submittedName>
</protein>
<dbReference type="PROSITE" id="PS01124">
    <property type="entry name" value="HTH_ARAC_FAMILY_2"/>
    <property type="match status" value="1"/>
</dbReference>
<dbReference type="GO" id="GO:0043565">
    <property type="term" value="F:sequence-specific DNA binding"/>
    <property type="evidence" value="ECO:0007669"/>
    <property type="project" value="InterPro"/>
</dbReference>
<evidence type="ECO:0000256" key="2">
    <source>
        <dbReference type="ARBA" id="ARBA00023125"/>
    </source>
</evidence>
<feature type="transmembrane region" description="Helical" evidence="4">
    <location>
        <begin position="37"/>
        <end position="57"/>
    </location>
</feature>
<feature type="transmembrane region" description="Helical" evidence="4">
    <location>
        <begin position="190"/>
        <end position="207"/>
    </location>
</feature>
<evidence type="ECO:0000259" key="5">
    <source>
        <dbReference type="PROSITE" id="PS01124"/>
    </source>
</evidence>
<dbReference type="GO" id="GO:0003700">
    <property type="term" value="F:DNA-binding transcription factor activity"/>
    <property type="evidence" value="ECO:0007669"/>
    <property type="project" value="InterPro"/>
</dbReference>
<keyword evidence="3" id="KW-0804">Transcription</keyword>
<evidence type="ECO:0000313" key="7">
    <source>
        <dbReference type="Proteomes" id="UP000261828"/>
    </source>
</evidence>
<dbReference type="RefSeq" id="WP_116184292.1">
    <property type="nucleotide sequence ID" value="NZ_QTJX01000002.1"/>
</dbReference>
<dbReference type="OrthoDB" id="9779074at2"/>
<feature type="transmembrane region" description="Helical" evidence="4">
    <location>
        <begin position="123"/>
        <end position="141"/>
    </location>
</feature>
<dbReference type="PRINTS" id="PR00032">
    <property type="entry name" value="HTHARAC"/>
</dbReference>
<sequence>MVFYIGDIIPAILLFQSLIFALVLFGDSSFKRRANFLLAAFFLVMAIQFFGLLAPNFGMKWEFFGSMACIYGFAYGPLLYFYSRSLIYKESEFEYKQLIHLLPFGFLAVMAMSKISVCEYAGAIMYLSLIGYIAVSIKGLIKYRNILKQVQSKEGQIELRWLQNFMVIFCLTLLLDIVDQFVLGLDITQGVSSIHLMLLFLINWVFYKGLKQPQIFMGISRNDVNIIQNQQVNTTPKKPNAEEHDELNRLDEFMRSSEIYINPDLNINELAKAVSIPARRLSFLINGFLDKNFIGYINEFRIELAKERLKNPKDEGETISEIMYDVGFSSKSSFNSFFKNHTGMTPSQFRDSNS</sequence>
<name>A0A371JQ87_9FLAO</name>
<feature type="domain" description="HTH araC/xylS-type" evidence="5">
    <location>
        <begin position="248"/>
        <end position="352"/>
    </location>
</feature>
<dbReference type="InterPro" id="IPR018060">
    <property type="entry name" value="HTH_AraC"/>
</dbReference>
<dbReference type="Pfam" id="PF12833">
    <property type="entry name" value="HTH_18"/>
    <property type="match status" value="1"/>
</dbReference>
<proteinExistence type="predicted"/>
<reference evidence="6 7" key="1">
    <citation type="submission" date="2018-08" db="EMBL/GenBank/DDBJ databases">
        <title>Muricauda nanhaiensis sp. nov., isolated from seawater of the South China Sea.</title>
        <authorList>
            <person name="Dang Y."/>
        </authorList>
    </citation>
    <scope>NUCLEOTIDE SEQUENCE [LARGE SCALE GENOMIC DNA]</scope>
    <source>
        <strain evidence="6 7">SM1704</strain>
    </source>
</reference>
<keyword evidence="4" id="KW-1133">Transmembrane helix</keyword>
<organism evidence="6 7">
    <name type="scientific">Flagellimonas nanhaiensis</name>
    <dbReference type="NCBI Taxonomy" id="2292706"/>
    <lineage>
        <taxon>Bacteria</taxon>
        <taxon>Pseudomonadati</taxon>
        <taxon>Bacteroidota</taxon>
        <taxon>Flavobacteriia</taxon>
        <taxon>Flavobacteriales</taxon>
        <taxon>Flavobacteriaceae</taxon>
        <taxon>Flagellimonas</taxon>
    </lineage>
</organism>
<keyword evidence="1" id="KW-0805">Transcription regulation</keyword>
<dbReference type="InterPro" id="IPR009057">
    <property type="entry name" value="Homeodomain-like_sf"/>
</dbReference>
<keyword evidence="7" id="KW-1185">Reference proteome</keyword>
<evidence type="ECO:0000256" key="3">
    <source>
        <dbReference type="ARBA" id="ARBA00023163"/>
    </source>
</evidence>
<dbReference type="PANTHER" id="PTHR43280:SF29">
    <property type="entry name" value="ARAC-FAMILY TRANSCRIPTIONAL REGULATOR"/>
    <property type="match status" value="1"/>
</dbReference>
<accession>A0A371JQ87</accession>
<evidence type="ECO:0000256" key="4">
    <source>
        <dbReference type="SAM" id="Phobius"/>
    </source>
</evidence>
<dbReference type="Proteomes" id="UP000261828">
    <property type="component" value="Unassembled WGS sequence"/>
</dbReference>
<keyword evidence="2" id="KW-0238">DNA-binding</keyword>
<evidence type="ECO:0000313" key="6">
    <source>
        <dbReference type="EMBL" id="RDY59679.1"/>
    </source>
</evidence>